<reference evidence="4" key="1">
    <citation type="submission" date="2025-08" db="UniProtKB">
        <authorList>
            <consortium name="RefSeq"/>
        </authorList>
    </citation>
    <scope>IDENTIFICATION</scope>
    <source>
        <tissue evidence="4">Entire body</tissue>
    </source>
</reference>
<dbReference type="InParanoid" id="A0A1W4XBR4"/>
<name>A0A1W4XBR4_AGRPL</name>
<dbReference type="InterPro" id="IPR018586">
    <property type="entry name" value="Brinker_DNA-bd"/>
</dbReference>
<dbReference type="RefSeq" id="XP_018333464.1">
    <property type="nucleotide sequence ID" value="XM_018477962.2"/>
</dbReference>
<dbReference type="Pfam" id="PF09607">
    <property type="entry name" value="BrkDBD"/>
    <property type="match status" value="1"/>
</dbReference>
<accession>A0A1W4XBR4</accession>
<organism evidence="3 4">
    <name type="scientific">Agrilus planipennis</name>
    <name type="common">Emerald ash borer</name>
    <name type="synonym">Agrilus marcopoli</name>
    <dbReference type="NCBI Taxonomy" id="224129"/>
    <lineage>
        <taxon>Eukaryota</taxon>
        <taxon>Metazoa</taxon>
        <taxon>Ecdysozoa</taxon>
        <taxon>Arthropoda</taxon>
        <taxon>Hexapoda</taxon>
        <taxon>Insecta</taxon>
        <taxon>Pterygota</taxon>
        <taxon>Neoptera</taxon>
        <taxon>Endopterygota</taxon>
        <taxon>Coleoptera</taxon>
        <taxon>Polyphaga</taxon>
        <taxon>Elateriformia</taxon>
        <taxon>Buprestoidea</taxon>
        <taxon>Buprestidae</taxon>
        <taxon>Agrilinae</taxon>
        <taxon>Agrilus</taxon>
    </lineage>
</organism>
<proteinExistence type="predicted"/>
<protein>
    <submittedName>
        <fullName evidence="4">Uncharacterized protein LOC108742671</fullName>
    </submittedName>
</protein>
<feature type="compositionally biased region" description="Basic and acidic residues" evidence="1">
    <location>
        <begin position="125"/>
        <end position="140"/>
    </location>
</feature>
<dbReference type="Gene3D" id="1.10.10.60">
    <property type="entry name" value="Homeodomain-like"/>
    <property type="match status" value="1"/>
</dbReference>
<feature type="domain" description="Brinker DNA-binding" evidence="2">
    <location>
        <begin position="31"/>
        <end position="86"/>
    </location>
</feature>
<evidence type="ECO:0000313" key="4">
    <source>
        <dbReference type="RefSeq" id="XP_018333464.1"/>
    </source>
</evidence>
<dbReference type="GeneID" id="108742671"/>
<dbReference type="KEGG" id="apln:108742671"/>
<dbReference type="Proteomes" id="UP000192223">
    <property type="component" value="Unplaced"/>
</dbReference>
<dbReference type="OrthoDB" id="7764420at2759"/>
<sequence>MAHGLNPALKRPQITASSNKGTESGGKTGIGSRRIFAPHFKLQVLDSYRNDADCKGNQRATARKYGIHRRQIQKWLQCENVLRNSVVGKIKSNKPSCDQQQQQQMPPEARKCGIELALRGSNAGRQRDDSCGGRATKDDGCGASGHDQGALGQQRHCCCSTDARVPALSPNYAPHSPTIGNHYLHEAPAAIALATSPAVVAPLQQAVVPAAPWPLATTTSAVVSPLDYTVHSRASPTTTATVVVADPAAPMDLSLKNQQQAPAYYAPPLALPESRILYPSTPVSPLCASATSPIMSAATVNSTTLCAQHQSSIEVWDLSTKTLKRKIKEEEPSSPDSPKPKPVKLFKPYLDDLHDEDDVDSKDVKKPRDSVIIRNKSFIPCCNAIAYPHERESAYYNNNNNNNNHIVSSEYSYCFPEYPVHRKAYHVYSLEETYMYPPHLCSYEEGGLLHPMPLRQRQSYSVDFKLSTIECYYQDTKGSTRKPLHKWVKPEDEFLVQKNETFKTIHAVR</sequence>
<dbReference type="STRING" id="224129.A0A1W4XBR4"/>
<evidence type="ECO:0000256" key="1">
    <source>
        <dbReference type="SAM" id="MobiDB-lite"/>
    </source>
</evidence>
<gene>
    <name evidence="4" type="primary">LOC108742671</name>
</gene>
<feature type="region of interest" description="Disordered" evidence="1">
    <location>
        <begin position="123"/>
        <end position="146"/>
    </location>
</feature>
<evidence type="ECO:0000259" key="2">
    <source>
        <dbReference type="Pfam" id="PF09607"/>
    </source>
</evidence>
<feature type="region of interest" description="Disordered" evidence="1">
    <location>
        <begin position="1"/>
        <end position="32"/>
    </location>
</feature>
<dbReference type="AlphaFoldDB" id="A0A1W4XBR4"/>
<feature type="region of interest" description="Disordered" evidence="1">
    <location>
        <begin position="326"/>
        <end position="346"/>
    </location>
</feature>
<evidence type="ECO:0000313" key="3">
    <source>
        <dbReference type="Proteomes" id="UP000192223"/>
    </source>
</evidence>
<keyword evidence="3" id="KW-1185">Reference proteome</keyword>